<feature type="compositionally biased region" description="Basic and acidic residues" evidence="5">
    <location>
        <begin position="123"/>
        <end position="133"/>
    </location>
</feature>
<feature type="region of interest" description="Disordered" evidence="5">
    <location>
        <begin position="48"/>
        <end position="184"/>
    </location>
</feature>
<evidence type="ECO:0000256" key="2">
    <source>
        <dbReference type="ARBA" id="ARBA00022525"/>
    </source>
</evidence>
<dbReference type="NCBIfam" id="TIGR01167">
    <property type="entry name" value="LPXTG_anchor"/>
    <property type="match status" value="1"/>
</dbReference>
<evidence type="ECO:0000256" key="1">
    <source>
        <dbReference type="ARBA" id="ARBA00022512"/>
    </source>
</evidence>
<keyword evidence="9" id="KW-1185">Reference proteome</keyword>
<feature type="compositionally biased region" description="Pro residues" evidence="5">
    <location>
        <begin position="48"/>
        <end position="74"/>
    </location>
</feature>
<accession>A0A7X6MYG4</accession>
<feature type="signal peptide" evidence="6">
    <location>
        <begin position="1"/>
        <end position="23"/>
    </location>
</feature>
<organism evidence="8 9">
    <name type="scientific">Streptococcus ovuberis</name>
    <dbReference type="NCBI Taxonomy" id="1936207"/>
    <lineage>
        <taxon>Bacteria</taxon>
        <taxon>Bacillati</taxon>
        <taxon>Bacillota</taxon>
        <taxon>Bacilli</taxon>
        <taxon>Lactobacillales</taxon>
        <taxon>Streptococcaceae</taxon>
        <taxon>Streptococcus</taxon>
    </lineage>
</organism>
<evidence type="ECO:0000313" key="8">
    <source>
        <dbReference type="EMBL" id="NKZ19691.1"/>
    </source>
</evidence>
<evidence type="ECO:0000259" key="7">
    <source>
        <dbReference type="Pfam" id="PF00746"/>
    </source>
</evidence>
<keyword evidence="4" id="KW-0572">Peptidoglycan-anchor</keyword>
<dbReference type="InterPro" id="IPR019931">
    <property type="entry name" value="LPXTG_anchor"/>
</dbReference>
<feature type="compositionally biased region" description="Low complexity" evidence="5">
    <location>
        <begin position="96"/>
        <end position="109"/>
    </location>
</feature>
<gene>
    <name evidence="8" type="ORF">HF992_02300</name>
</gene>
<feature type="domain" description="Gram-positive cocci surface proteins LPxTG" evidence="7">
    <location>
        <begin position="235"/>
        <end position="264"/>
    </location>
</feature>
<dbReference type="Pfam" id="PF00746">
    <property type="entry name" value="Gram_pos_anchor"/>
    <property type="match status" value="1"/>
</dbReference>
<keyword evidence="2" id="KW-0964">Secreted</keyword>
<feature type="compositionally biased region" description="Polar residues" evidence="5">
    <location>
        <begin position="174"/>
        <end position="184"/>
    </location>
</feature>
<name>A0A7X6MYG4_9STRE</name>
<feature type="compositionally biased region" description="Basic and acidic residues" evidence="5">
    <location>
        <begin position="77"/>
        <end position="87"/>
    </location>
</feature>
<sequence>MKKTTLFSIMLLSTLALNSAVLAEEASAPGTDSEVIVPIGDTNIPELPPVEAPVVPPAPETPAPTDPVVVPPVEKPTAPEEPSKPEEPVLPPAPETPVETTETTTNPEVPTTPPTTEPTSPTTEDKPNGDPETTKPTTPTTTETPKPTEPSTTEGNKPSNKPTAPATSDKKETTNPPVTPMTQPVITDKGVTIVGTTDSQVIVAHADGRQEVVAAASVGGVVNADKTVTITTQGGKKQTLPSTGDQSGIVASIMGLLTLVGLGFKKRFTN</sequence>
<dbReference type="Proteomes" id="UP000522720">
    <property type="component" value="Unassembled WGS sequence"/>
</dbReference>
<evidence type="ECO:0000256" key="6">
    <source>
        <dbReference type="SAM" id="SignalP"/>
    </source>
</evidence>
<evidence type="ECO:0000256" key="3">
    <source>
        <dbReference type="ARBA" id="ARBA00022729"/>
    </source>
</evidence>
<protein>
    <submittedName>
        <fullName evidence="8">LPXTG cell wall anchor domain-containing protein</fullName>
    </submittedName>
</protein>
<evidence type="ECO:0000313" key="9">
    <source>
        <dbReference type="Proteomes" id="UP000522720"/>
    </source>
</evidence>
<proteinExistence type="predicted"/>
<evidence type="ECO:0000256" key="5">
    <source>
        <dbReference type="SAM" id="MobiDB-lite"/>
    </source>
</evidence>
<feature type="compositionally biased region" description="Polar residues" evidence="5">
    <location>
        <begin position="155"/>
        <end position="166"/>
    </location>
</feature>
<feature type="compositionally biased region" description="Low complexity" evidence="5">
    <location>
        <begin position="134"/>
        <end position="154"/>
    </location>
</feature>
<keyword evidence="1" id="KW-0134">Cell wall</keyword>
<reference evidence="8 9" key="1">
    <citation type="submission" date="2020-04" db="EMBL/GenBank/DDBJ databases">
        <title>MicrobeNet Type strains.</title>
        <authorList>
            <person name="Nicholson A.C."/>
        </authorList>
    </citation>
    <scope>NUCLEOTIDE SEQUENCE [LARGE SCALE GENOMIC DNA]</scope>
    <source>
        <strain evidence="8 9">CCUG 69612</strain>
    </source>
</reference>
<dbReference type="AlphaFoldDB" id="A0A7X6MYG4"/>
<evidence type="ECO:0000256" key="4">
    <source>
        <dbReference type="ARBA" id="ARBA00023088"/>
    </source>
</evidence>
<dbReference type="RefSeq" id="WP_168548451.1">
    <property type="nucleotide sequence ID" value="NZ_JAAXPR010000003.1"/>
</dbReference>
<feature type="chain" id="PRO_5031011717" evidence="6">
    <location>
        <begin position="24"/>
        <end position="270"/>
    </location>
</feature>
<keyword evidence="3 6" id="KW-0732">Signal</keyword>
<comment type="caution">
    <text evidence="8">The sequence shown here is derived from an EMBL/GenBank/DDBJ whole genome shotgun (WGS) entry which is preliminary data.</text>
</comment>
<dbReference type="EMBL" id="JAAXPR010000003">
    <property type="protein sequence ID" value="NKZ19691.1"/>
    <property type="molecule type" value="Genomic_DNA"/>
</dbReference>